<gene>
    <name evidence="1" type="ORF">M9H77_21308</name>
</gene>
<dbReference type="Proteomes" id="UP001060085">
    <property type="component" value="Linkage Group LG05"/>
</dbReference>
<protein>
    <submittedName>
        <fullName evidence="1">Uncharacterized protein</fullName>
    </submittedName>
</protein>
<name>A0ACC0AP08_CATRO</name>
<proteinExistence type="predicted"/>
<accession>A0ACC0AP08</accession>
<evidence type="ECO:0000313" key="2">
    <source>
        <dbReference type="Proteomes" id="UP001060085"/>
    </source>
</evidence>
<keyword evidence="2" id="KW-1185">Reference proteome</keyword>
<sequence>MSKEAAKQQEEANIIASTISVIAISYMKYTTYQFKICVPVYWEDFYWYCFIVNMTKQKILLVDSQRSIELIPRKKALVNSLRIGIHEALKAGLKKRYKLEIDKFPIDDSVMLSRIEEV</sequence>
<evidence type="ECO:0000313" key="1">
    <source>
        <dbReference type="EMBL" id="KAI5661985.1"/>
    </source>
</evidence>
<dbReference type="EMBL" id="CM044705">
    <property type="protein sequence ID" value="KAI5661985.1"/>
    <property type="molecule type" value="Genomic_DNA"/>
</dbReference>
<reference evidence="2" key="1">
    <citation type="journal article" date="2023" name="Nat. Plants">
        <title>Single-cell RNA sequencing provides a high-resolution roadmap for understanding the multicellular compartmentation of specialized metabolism.</title>
        <authorList>
            <person name="Sun S."/>
            <person name="Shen X."/>
            <person name="Li Y."/>
            <person name="Li Y."/>
            <person name="Wang S."/>
            <person name="Li R."/>
            <person name="Zhang H."/>
            <person name="Shen G."/>
            <person name="Guo B."/>
            <person name="Wei J."/>
            <person name="Xu J."/>
            <person name="St-Pierre B."/>
            <person name="Chen S."/>
            <person name="Sun C."/>
        </authorList>
    </citation>
    <scope>NUCLEOTIDE SEQUENCE [LARGE SCALE GENOMIC DNA]</scope>
</reference>
<comment type="caution">
    <text evidence="1">The sequence shown here is derived from an EMBL/GenBank/DDBJ whole genome shotgun (WGS) entry which is preliminary data.</text>
</comment>
<organism evidence="1 2">
    <name type="scientific">Catharanthus roseus</name>
    <name type="common">Madagascar periwinkle</name>
    <name type="synonym">Vinca rosea</name>
    <dbReference type="NCBI Taxonomy" id="4058"/>
    <lineage>
        <taxon>Eukaryota</taxon>
        <taxon>Viridiplantae</taxon>
        <taxon>Streptophyta</taxon>
        <taxon>Embryophyta</taxon>
        <taxon>Tracheophyta</taxon>
        <taxon>Spermatophyta</taxon>
        <taxon>Magnoliopsida</taxon>
        <taxon>eudicotyledons</taxon>
        <taxon>Gunneridae</taxon>
        <taxon>Pentapetalae</taxon>
        <taxon>asterids</taxon>
        <taxon>lamiids</taxon>
        <taxon>Gentianales</taxon>
        <taxon>Apocynaceae</taxon>
        <taxon>Rauvolfioideae</taxon>
        <taxon>Vinceae</taxon>
        <taxon>Catharanthinae</taxon>
        <taxon>Catharanthus</taxon>
    </lineage>
</organism>